<sequence length="593" mass="61500">MAPHIEPMAPLILACDFGTTSLKAALFHPSNPTAPLRTLEAAYPTAGTTQCAEDWWAGWRRIMSSISPDAKPSIISLTGQMQDLVCTDAAGRAVAPATLYTDTSATSEARVLHERLPDWERIAGNEQGANSPAAMWMRGVPAGTQRVLFGPAGYIAARLGLGFHVDCTTASTTGLMDFATRTWSARVARAAGMPMEALPEISNGVIGSVGVNDLGLAEDTQVVLAPGDAGATSLGVLGGAGSGTLGGVGSAPRVAERATGSKVPGGVGSAPSAAERATGSEVSDGVGSAGPGGSGSVGSGYVYLGTSGWYAEILEDGQRPDWPGAFHTLALPGGRALAIAAVLSAGGTAQWARERILGGATPEEADALLMQSGAEDHREVSAQREAEHEREASAQQSVNPHRGWTGITSLPSLHGERFPIRDDSATAALVGLTGVHTEADLYKAVLEGVALSLAPAIPAGEQHGVLPITGGGAASRPWLEIFADVTGRPVEAAPDAHASLVGAAFAASEALREQHVQRASPEQESQPAHQPHSKLSDQHSECRSHPEHQPHRAPCDQRVIPHNAQAHATYAKAQELHLKLQRTLSEIPYKLFD</sequence>
<gene>
    <name evidence="9" type="ORF">F8377_00945</name>
</gene>
<evidence type="ECO:0000256" key="4">
    <source>
        <dbReference type="ARBA" id="ARBA00022777"/>
    </source>
</evidence>
<keyword evidence="3 5" id="KW-0808">Transferase</keyword>
<dbReference type="PANTHER" id="PTHR43095:SF5">
    <property type="entry name" value="XYLULOSE KINASE"/>
    <property type="match status" value="1"/>
</dbReference>
<feature type="region of interest" description="Disordered" evidence="6">
    <location>
        <begin position="513"/>
        <end position="555"/>
    </location>
</feature>
<evidence type="ECO:0000313" key="9">
    <source>
        <dbReference type="EMBL" id="KAB3522771.1"/>
    </source>
</evidence>
<dbReference type="Pfam" id="PF00370">
    <property type="entry name" value="FGGY_N"/>
    <property type="match status" value="1"/>
</dbReference>
<feature type="domain" description="Carbohydrate kinase FGGY C-terminal" evidence="8">
    <location>
        <begin position="304"/>
        <end position="508"/>
    </location>
</feature>
<keyword evidence="2" id="KW-0859">Xylose metabolism</keyword>
<evidence type="ECO:0000256" key="3">
    <source>
        <dbReference type="ARBA" id="ARBA00022679"/>
    </source>
</evidence>
<organism evidence="9 10">
    <name type="scientific">Corynebacterium zhongnanshanii</name>
    <dbReference type="NCBI Taxonomy" id="2768834"/>
    <lineage>
        <taxon>Bacteria</taxon>
        <taxon>Bacillati</taxon>
        <taxon>Actinomycetota</taxon>
        <taxon>Actinomycetes</taxon>
        <taxon>Mycobacteriales</taxon>
        <taxon>Corynebacteriaceae</taxon>
        <taxon>Corynebacterium</taxon>
    </lineage>
</organism>
<evidence type="ECO:0008006" key="11">
    <source>
        <dbReference type="Google" id="ProtNLM"/>
    </source>
</evidence>
<keyword evidence="2" id="KW-0119">Carbohydrate metabolism</keyword>
<evidence type="ECO:0000256" key="2">
    <source>
        <dbReference type="ARBA" id="ARBA00022629"/>
    </source>
</evidence>
<dbReference type="InterPro" id="IPR018483">
    <property type="entry name" value="Carb_kinase_FGGY_CS"/>
</dbReference>
<reference evidence="9 10" key="1">
    <citation type="submission" date="2019-10" db="EMBL/GenBank/DDBJ databases">
        <title>Corynebacterium sp novel species isolated from the respiratory tract of Marmot.</title>
        <authorList>
            <person name="Zhang G."/>
        </authorList>
    </citation>
    <scope>NUCLEOTIDE SEQUENCE [LARGE SCALE GENOMIC DNA]</scope>
    <source>
        <strain evidence="9 10">336</strain>
    </source>
</reference>
<dbReference type="PANTHER" id="PTHR43095">
    <property type="entry name" value="SUGAR KINASE"/>
    <property type="match status" value="1"/>
</dbReference>
<dbReference type="EMBL" id="WBZJ01000001">
    <property type="protein sequence ID" value="KAB3522771.1"/>
    <property type="molecule type" value="Genomic_DNA"/>
</dbReference>
<proteinExistence type="inferred from homology"/>
<dbReference type="PROSITE" id="PS00445">
    <property type="entry name" value="FGGY_KINASES_2"/>
    <property type="match status" value="1"/>
</dbReference>
<evidence type="ECO:0000256" key="5">
    <source>
        <dbReference type="RuleBase" id="RU003733"/>
    </source>
</evidence>
<dbReference type="PIRSF" id="PIRSF000538">
    <property type="entry name" value="GlpK"/>
    <property type="match status" value="1"/>
</dbReference>
<comment type="caution">
    <text evidence="9">The sequence shown here is derived from an EMBL/GenBank/DDBJ whole genome shotgun (WGS) entry which is preliminary data.</text>
</comment>
<keyword evidence="10" id="KW-1185">Reference proteome</keyword>
<dbReference type="InterPro" id="IPR043129">
    <property type="entry name" value="ATPase_NBD"/>
</dbReference>
<comment type="similarity">
    <text evidence="1 5">Belongs to the FGGY kinase family.</text>
</comment>
<name>A0ABQ6VI05_9CORY</name>
<dbReference type="InterPro" id="IPR050406">
    <property type="entry name" value="FGGY_Carb_Kinase"/>
</dbReference>
<feature type="domain" description="Carbohydrate kinase FGGY N-terminal" evidence="7">
    <location>
        <begin position="12"/>
        <end position="235"/>
    </location>
</feature>
<dbReference type="Proteomes" id="UP000436181">
    <property type="component" value="Unassembled WGS sequence"/>
</dbReference>
<feature type="region of interest" description="Disordered" evidence="6">
    <location>
        <begin position="248"/>
        <end position="292"/>
    </location>
</feature>
<evidence type="ECO:0000256" key="6">
    <source>
        <dbReference type="SAM" id="MobiDB-lite"/>
    </source>
</evidence>
<dbReference type="InterPro" id="IPR018485">
    <property type="entry name" value="FGGY_C"/>
</dbReference>
<evidence type="ECO:0000256" key="1">
    <source>
        <dbReference type="ARBA" id="ARBA00009156"/>
    </source>
</evidence>
<dbReference type="RefSeq" id="WP_151843666.1">
    <property type="nucleotide sequence ID" value="NZ_WBZJ01000001.1"/>
</dbReference>
<evidence type="ECO:0000313" key="10">
    <source>
        <dbReference type="Proteomes" id="UP000436181"/>
    </source>
</evidence>
<feature type="compositionally biased region" description="Basic and acidic residues" evidence="6">
    <location>
        <begin position="534"/>
        <end position="555"/>
    </location>
</feature>
<dbReference type="InterPro" id="IPR018484">
    <property type="entry name" value="FGGY_N"/>
</dbReference>
<evidence type="ECO:0000259" key="7">
    <source>
        <dbReference type="Pfam" id="PF00370"/>
    </source>
</evidence>
<dbReference type="SUPFAM" id="SSF53067">
    <property type="entry name" value="Actin-like ATPase domain"/>
    <property type="match status" value="2"/>
</dbReference>
<dbReference type="Gene3D" id="3.30.420.40">
    <property type="match status" value="2"/>
</dbReference>
<dbReference type="InterPro" id="IPR000577">
    <property type="entry name" value="Carb_kinase_FGGY"/>
</dbReference>
<feature type="region of interest" description="Disordered" evidence="6">
    <location>
        <begin position="373"/>
        <end position="404"/>
    </location>
</feature>
<dbReference type="Pfam" id="PF02782">
    <property type="entry name" value="FGGY_C"/>
    <property type="match status" value="1"/>
</dbReference>
<evidence type="ECO:0000259" key="8">
    <source>
        <dbReference type="Pfam" id="PF02782"/>
    </source>
</evidence>
<protein>
    <recommendedName>
        <fullName evidence="11">Xylulokinase</fullName>
    </recommendedName>
</protein>
<keyword evidence="4 5" id="KW-0418">Kinase</keyword>
<feature type="compositionally biased region" description="Basic and acidic residues" evidence="6">
    <location>
        <begin position="374"/>
        <end position="392"/>
    </location>
</feature>
<accession>A0ABQ6VI05</accession>